<keyword evidence="1" id="KW-0812">Transmembrane</keyword>
<feature type="transmembrane region" description="Helical" evidence="1">
    <location>
        <begin position="125"/>
        <end position="142"/>
    </location>
</feature>
<protein>
    <recommendedName>
        <fullName evidence="4">Sulphur transport domain-containing protein</fullName>
    </recommendedName>
</protein>
<evidence type="ECO:0000313" key="2">
    <source>
        <dbReference type="EMBL" id="RAI28982.1"/>
    </source>
</evidence>
<feature type="transmembrane region" description="Helical" evidence="1">
    <location>
        <begin position="12"/>
        <end position="32"/>
    </location>
</feature>
<sequence>MRVSLDANDFLILAAIGGLLIGLGAALAWLFSGRHYNPADCLPPLTARTFTGVPLLLLVGLALGGAFGCLAGPHGLCAAADGLRQRPGLALAGGVLGGAGLRLLHGCLVDHSVCGLARQSGRSTAVAAVFFSVAFFAGVIALEMGQ</sequence>
<reference evidence="2 3" key="1">
    <citation type="submission" date="2017-07" db="EMBL/GenBank/DDBJ databases">
        <title>Draft Genome Sequences of Select Purple Nonsulfur Bacteria.</title>
        <authorList>
            <person name="Lasarre B."/>
            <person name="Mckinlay J.B."/>
        </authorList>
    </citation>
    <scope>NUCLEOTIDE SEQUENCE [LARGE SCALE GENOMIC DNA]</scope>
    <source>
        <strain evidence="2 3">DSM 11290</strain>
    </source>
</reference>
<feature type="transmembrane region" description="Helical" evidence="1">
    <location>
        <begin position="52"/>
        <end position="76"/>
    </location>
</feature>
<gene>
    <name evidence="2" type="ORF">CH339_04675</name>
</gene>
<comment type="caution">
    <text evidence="2">The sequence shown here is derived from an EMBL/GenBank/DDBJ whole genome shotgun (WGS) entry which is preliminary data.</text>
</comment>
<dbReference type="AlphaFoldDB" id="A0A327JVN0"/>
<organism evidence="2 3">
    <name type="scientific">Rhodobium orientis</name>
    <dbReference type="NCBI Taxonomy" id="34017"/>
    <lineage>
        <taxon>Bacteria</taxon>
        <taxon>Pseudomonadati</taxon>
        <taxon>Pseudomonadota</taxon>
        <taxon>Alphaproteobacteria</taxon>
        <taxon>Hyphomicrobiales</taxon>
        <taxon>Rhodobiaceae</taxon>
        <taxon>Rhodobium</taxon>
    </lineage>
</organism>
<keyword evidence="1" id="KW-1133">Transmembrane helix</keyword>
<proteinExistence type="predicted"/>
<evidence type="ECO:0000256" key="1">
    <source>
        <dbReference type="SAM" id="Phobius"/>
    </source>
</evidence>
<evidence type="ECO:0000313" key="3">
    <source>
        <dbReference type="Proteomes" id="UP000249299"/>
    </source>
</evidence>
<evidence type="ECO:0008006" key="4">
    <source>
        <dbReference type="Google" id="ProtNLM"/>
    </source>
</evidence>
<accession>A0A327JVN0</accession>
<dbReference type="EMBL" id="NPEV01000006">
    <property type="protein sequence ID" value="RAI28982.1"/>
    <property type="molecule type" value="Genomic_DNA"/>
</dbReference>
<feature type="transmembrane region" description="Helical" evidence="1">
    <location>
        <begin position="88"/>
        <end position="105"/>
    </location>
</feature>
<keyword evidence="1" id="KW-0472">Membrane</keyword>
<name>A0A327JVN0_9HYPH</name>
<dbReference type="Proteomes" id="UP000249299">
    <property type="component" value="Unassembled WGS sequence"/>
</dbReference>
<keyword evidence="3" id="KW-1185">Reference proteome</keyword>